<name>A0A381P7N8_9ZZZZ</name>
<dbReference type="AlphaFoldDB" id="A0A381P7N8"/>
<reference evidence="1" key="1">
    <citation type="submission" date="2018-05" db="EMBL/GenBank/DDBJ databases">
        <authorList>
            <person name="Lanie J.A."/>
            <person name="Ng W.-L."/>
            <person name="Kazmierczak K.M."/>
            <person name="Andrzejewski T.M."/>
            <person name="Davidsen T.M."/>
            <person name="Wayne K.J."/>
            <person name="Tettelin H."/>
            <person name="Glass J.I."/>
            <person name="Rusch D."/>
            <person name="Podicherti R."/>
            <person name="Tsui H.-C.T."/>
            <person name="Winkler M.E."/>
        </authorList>
    </citation>
    <scope>NUCLEOTIDE SEQUENCE</scope>
</reference>
<evidence type="ECO:0000313" key="1">
    <source>
        <dbReference type="EMBL" id="SUZ62279.1"/>
    </source>
</evidence>
<proteinExistence type="predicted"/>
<dbReference type="EMBL" id="UINC01000859">
    <property type="protein sequence ID" value="SUZ62279.1"/>
    <property type="molecule type" value="Genomic_DNA"/>
</dbReference>
<sequence>MDDLDVDAMLGRFRERAAAVRSRNMPPVAGEERQRFIEQAQLDFQDFAMVGDATATLEDGILTLRVDLRPEDQR</sequence>
<protein>
    <submittedName>
        <fullName evidence="1">Uncharacterized protein</fullName>
    </submittedName>
</protein>
<gene>
    <name evidence="1" type="ORF">METZ01_LOCUS15133</name>
</gene>
<organism evidence="1">
    <name type="scientific">marine metagenome</name>
    <dbReference type="NCBI Taxonomy" id="408172"/>
    <lineage>
        <taxon>unclassified sequences</taxon>
        <taxon>metagenomes</taxon>
        <taxon>ecological metagenomes</taxon>
    </lineage>
</organism>
<accession>A0A381P7N8</accession>